<name>A0A383CKX1_9ZZZZ</name>
<gene>
    <name evidence="2" type="ORF">METZ01_LOCUS485625</name>
</gene>
<dbReference type="InterPro" id="IPR036291">
    <property type="entry name" value="NAD(P)-bd_dom_sf"/>
</dbReference>
<dbReference type="SUPFAM" id="SSF51735">
    <property type="entry name" value="NAD(P)-binding Rossmann-fold domains"/>
    <property type="match status" value="1"/>
</dbReference>
<dbReference type="Gene3D" id="3.40.50.720">
    <property type="entry name" value="NAD(P)-binding Rossmann-like Domain"/>
    <property type="match status" value="1"/>
</dbReference>
<feature type="non-terminal residue" evidence="2">
    <location>
        <position position="151"/>
    </location>
</feature>
<dbReference type="CDD" id="cd05233">
    <property type="entry name" value="SDR_c"/>
    <property type="match status" value="1"/>
</dbReference>
<dbReference type="PANTHER" id="PTHR42879">
    <property type="entry name" value="3-OXOACYL-(ACYL-CARRIER-PROTEIN) REDUCTASE"/>
    <property type="match status" value="1"/>
</dbReference>
<dbReference type="EMBL" id="UINC01209660">
    <property type="protein sequence ID" value="SVE32771.1"/>
    <property type="molecule type" value="Genomic_DNA"/>
</dbReference>
<evidence type="ECO:0000256" key="1">
    <source>
        <dbReference type="ARBA" id="ARBA00006484"/>
    </source>
</evidence>
<organism evidence="2">
    <name type="scientific">marine metagenome</name>
    <dbReference type="NCBI Taxonomy" id="408172"/>
    <lineage>
        <taxon>unclassified sequences</taxon>
        <taxon>metagenomes</taxon>
        <taxon>ecological metagenomes</taxon>
    </lineage>
</organism>
<dbReference type="InterPro" id="IPR050259">
    <property type="entry name" value="SDR"/>
</dbReference>
<evidence type="ECO:0000313" key="2">
    <source>
        <dbReference type="EMBL" id="SVE32771.1"/>
    </source>
</evidence>
<reference evidence="2" key="1">
    <citation type="submission" date="2018-05" db="EMBL/GenBank/DDBJ databases">
        <authorList>
            <person name="Lanie J.A."/>
            <person name="Ng W.-L."/>
            <person name="Kazmierczak K.M."/>
            <person name="Andrzejewski T.M."/>
            <person name="Davidsen T.M."/>
            <person name="Wayne K.J."/>
            <person name="Tettelin H."/>
            <person name="Glass J.I."/>
            <person name="Rusch D."/>
            <person name="Podicherti R."/>
            <person name="Tsui H.-C.T."/>
            <person name="Winkler M.E."/>
        </authorList>
    </citation>
    <scope>NUCLEOTIDE SEQUENCE</scope>
</reference>
<dbReference type="PRINTS" id="PR00081">
    <property type="entry name" value="GDHRDH"/>
</dbReference>
<comment type="similarity">
    <text evidence="1">Belongs to the short-chain dehydrogenases/reductases (SDR) family.</text>
</comment>
<dbReference type="InterPro" id="IPR002347">
    <property type="entry name" value="SDR_fam"/>
</dbReference>
<dbReference type="Pfam" id="PF00106">
    <property type="entry name" value="adh_short"/>
    <property type="match status" value="1"/>
</dbReference>
<sequence>MNTILKNKNCLVTGATGGIGKEISKELASNSCNLFLTSTNNTKLIKLKNQLKKINKNIKIEFLSADLTIQEDITELIGTINKKFSSIDIIINSAGVFMIKSIERSTIDDFEKSINLNVKLPFILCKEFTKNMIKKKWGRVIMIGSSSSYSG</sequence>
<proteinExistence type="inferred from homology"/>
<dbReference type="AlphaFoldDB" id="A0A383CKX1"/>
<protein>
    <submittedName>
        <fullName evidence="2">Uncharacterized protein</fullName>
    </submittedName>
</protein>
<accession>A0A383CKX1</accession>